<evidence type="ECO:0000313" key="1">
    <source>
        <dbReference type="EMBL" id="GIX76784.1"/>
    </source>
</evidence>
<organism evidence="1 2">
    <name type="scientific">Caerostris extrusa</name>
    <name type="common">Bark spider</name>
    <name type="synonym">Caerostris bankana</name>
    <dbReference type="NCBI Taxonomy" id="172846"/>
    <lineage>
        <taxon>Eukaryota</taxon>
        <taxon>Metazoa</taxon>
        <taxon>Ecdysozoa</taxon>
        <taxon>Arthropoda</taxon>
        <taxon>Chelicerata</taxon>
        <taxon>Arachnida</taxon>
        <taxon>Araneae</taxon>
        <taxon>Araneomorphae</taxon>
        <taxon>Entelegynae</taxon>
        <taxon>Araneoidea</taxon>
        <taxon>Araneidae</taxon>
        <taxon>Caerostris</taxon>
    </lineage>
</organism>
<accession>A0AAV4N0J8</accession>
<sequence length="78" mass="8243">MDIAAVQPSRGAGKKPVNGNVIALEQHQSEKPSLARCPRAVGPGCAISSLPVRITFAVMTVARNYFTSVMDTCSVPRS</sequence>
<reference evidence="1 2" key="1">
    <citation type="submission" date="2021-06" db="EMBL/GenBank/DDBJ databases">
        <title>Caerostris extrusa draft genome.</title>
        <authorList>
            <person name="Kono N."/>
            <person name="Arakawa K."/>
        </authorList>
    </citation>
    <scope>NUCLEOTIDE SEQUENCE [LARGE SCALE GENOMIC DNA]</scope>
</reference>
<evidence type="ECO:0000313" key="2">
    <source>
        <dbReference type="Proteomes" id="UP001054945"/>
    </source>
</evidence>
<comment type="caution">
    <text evidence="1">The sequence shown here is derived from an EMBL/GenBank/DDBJ whole genome shotgun (WGS) entry which is preliminary data.</text>
</comment>
<name>A0AAV4N0J8_CAEEX</name>
<gene>
    <name evidence="1" type="ORF">CEXT_252751</name>
</gene>
<dbReference type="EMBL" id="BPLR01020282">
    <property type="protein sequence ID" value="GIX76784.1"/>
    <property type="molecule type" value="Genomic_DNA"/>
</dbReference>
<dbReference type="Proteomes" id="UP001054945">
    <property type="component" value="Unassembled WGS sequence"/>
</dbReference>
<dbReference type="AlphaFoldDB" id="A0AAV4N0J8"/>
<keyword evidence="2" id="KW-1185">Reference proteome</keyword>
<proteinExistence type="predicted"/>
<protein>
    <submittedName>
        <fullName evidence="1">Uncharacterized protein</fullName>
    </submittedName>
</protein>